<accession>A0ABD6DXW3</accession>
<dbReference type="Proteomes" id="UP001597092">
    <property type="component" value="Unassembled WGS sequence"/>
</dbReference>
<protein>
    <submittedName>
        <fullName evidence="1">Type I restriction enzyme HsdR N-terminal domain-containing protein</fullName>
    </submittedName>
</protein>
<name>A0ABD6DXW3_9EURY</name>
<evidence type="ECO:0000313" key="2">
    <source>
        <dbReference type="Proteomes" id="UP001597092"/>
    </source>
</evidence>
<organism evidence="1 2">
    <name type="scientific">Halobellus litoreus</name>
    <dbReference type="NCBI Taxonomy" id="755310"/>
    <lineage>
        <taxon>Archaea</taxon>
        <taxon>Methanobacteriati</taxon>
        <taxon>Methanobacteriota</taxon>
        <taxon>Stenosarchaea group</taxon>
        <taxon>Halobacteria</taxon>
        <taxon>Halobacteriales</taxon>
        <taxon>Haloferacaceae</taxon>
        <taxon>Halobellus</taxon>
    </lineage>
</organism>
<comment type="caution">
    <text evidence="1">The sequence shown here is derived from an EMBL/GenBank/DDBJ whole genome shotgun (WGS) entry which is preliminary data.</text>
</comment>
<dbReference type="RefSeq" id="WP_256309260.1">
    <property type="nucleotide sequence ID" value="NZ_JANHAW010000005.1"/>
</dbReference>
<evidence type="ECO:0000313" key="1">
    <source>
        <dbReference type="EMBL" id="MFD1687108.1"/>
    </source>
</evidence>
<sequence>MTESEVEQIDVLAHTLNDIGSRIKREHSEREVELIFLNQGFFQSLGFEHVGNHLRSEFTLPSQKKVDFVTSGKSDNYRDSQTVVYEFKSPDKSLIKYQSQLFDYMNEISANYGVLTNGTRMRLYSNSPKGPESVYTPIELESADVDDASVLITPLSYLSIEERNLRSDAAYAAEEVLKTIPPKVQIDYTEEQLNIFAKHFSKFLRDKYQRKREHS</sequence>
<keyword evidence="2" id="KW-1185">Reference proteome</keyword>
<gene>
    <name evidence="1" type="ORF">ACFSAS_16020</name>
</gene>
<proteinExistence type="predicted"/>
<dbReference type="EMBL" id="JBHUDP010000008">
    <property type="protein sequence ID" value="MFD1687108.1"/>
    <property type="molecule type" value="Genomic_DNA"/>
</dbReference>
<reference evidence="1 2" key="1">
    <citation type="journal article" date="2019" name="Int. J. Syst. Evol. Microbiol.">
        <title>The Global Catalogue of Microorganisms (GCM) 10K type strain sequencing project: providing services to taxonomists for standard genome sequencing and annotation.</title>
        <authorList>
            <consortium name="The Broad Institute Genomics Platform"/>
            <consortium name="The Broad Institute Genome Sequencing Center for Infectious Disease"/>
            <person name="Wu L."/>
            <person name="Ma J."/>
        </authorList>
    </citation>
    <scope>NUCLEOTIDE SEQUENCE [LARGE SCALE GENOMIC DNA]</scope>
    <source>
        <strain evidence="1 2">CGMCC 1.10387</strain>
    </source>
</reference>
<dbReference type="AlphaFoldDB" id="A0ABD6DXW3"/>